<proteinExistence type="predicted"/>
<dbReference type="Pfam" id="PF13649">
    <property type="entry name" value="Methyltransf_25"/>
    <property type="match status" value="1"/>
</dbReference>
<dbReference type="Gene3D" id="2.20.25.110">
    <property type="entry name" value="S-adenosyl-L-methionine-dependent methyltransferases"/>
    <property type="match status" value="1"/>
</dbReference>
<evidence type="ECO:0000313" key="4">
    <source>
        <dbReference type="Proteomes" id="UP000229307"/>
    </source>
</evidence>
<comment type="caution">
    <text evidence="3">The sequence shown here is derived from an EMBL/GenBank/DDBJ whole genome shotgun (WGS) entry which is preliminary data.</text>
</comment>
<keyword evidence="1" id="KW-0808">Transferase</keyword>
<reference evidence="4" key="1">
    <citation type="submission" date="2017-09" db="EMBL/GenBank/DDBJ databases">
        <title>Depth-based differentiation of microbial function through sediment-hosted aquifers and enrichment of novel symbionts in the deep terrestrial subsurface.</title>
        <authorList>
            <person name="Probst A.J."/>
            <person name="Ladd B."/>
            <person name="Jarett J.K."/>
            <person name="Geller-Mcgrath D.E."/>
            <person name="Sieber C.M.K."/>
            <person name="Emerson J.B."/>
            <person name="Anantharaman K."/>
            <person name="Thomas B.C."/>
            <person name="Malmstrom R."/>
            <person name="Stieglmeier M."/>
            <person name="Klingl A."/>
            <person name="Woyke T."/>
            <person name="Ryan C.M."/>
            <person name="Banfield J.F."/>
        </authorList>
    </citation>
    <scope>NUCLEOTIDE SEQUENCE [LARGE SCALE GENOMIC DNA]</scope>
</reference>
<organism evidence="3 4">
    <name type="scientific">Candidatus Desantisbacteria bacterium CG_4_10_14_0_8_um_filter_48_22</name>
    <dbReference type="NCBI Taxonomy" id="1974543"/>
    <lineage>
        <taxon>Bacteria</taxon>
        <taxon>Candidatus Desantisiibacteriota</taxon>
    </lineage>
</organism>
<feature type="domain" description="Methyltransferase" evidence="2">
    <location>
        <begin position="46"/>
        <end position="140"/>
    </location>
</feature>
<evidence type="ECO:0000256" key="1">
    <source>
        <dbReference type="ARBA" id="ARBA00022679"/>
    </source>
</evidence>
<dbReference type="EMBL" id="PFMR01000142">
    <property type="protein sequence ID" value="PIZ17108.1"/>
    <property type="molecule type" value="Genomic_DNA"/>
</dbReference>
<sequence length="250" mass="28332">MTEPQASFSEFAGVYDRFMHYIDYPGWVRYACEILNLYNIRGRKLLDIACGTGTCALLFAEKGFEVTGIDASQEMIAQALEKAGSDKHAALFQQQDMRDFRLGLKFNIATSFYDSINYLLTAEDVGRAFACAFESLEEGGAFIFDMNTEYALSEIWGSKTMKRNEGGVSSVWKNEYDPLTKICTLCLTWSTRENGKNREHVEIHRERAYGNAEVKSLLEKAGFKRIIIYAHPTFSPPFELTARIMVVALK</sequence>
<evidence type="ECO:0000313" key="3">
    <source>
        <dbReference type="EMBL" id="PIZ17108.1"/>
    </source>
</evidence>
<dbReference type="PANTHER" id="PTHR43861">
    <property type="entry name" value="TRANS-ACONITATE 2-METHYLTRANSFERASE-RELATED"/>
    <property type="match status" value="1"/>
</dbReference>
<dbReference type="GO" id="GO:0016740">
    <property type="term" value="F:transferase activity"/>
    <property type="evidence" value="ECO:0007669"/>
    <property type="project" value="UniProtKB-KW"/>
</dbReference>
<dbReference type="Gene3D" id="3.40.50.150">
    <property type="entry name" value="Vaccinia Virus protein VP39"/>
    <property type="match status" value="1"/>
</dbReference>
<gene>
    <name evidence="3" type="ORF">COY52_05240</name>
</gene>
<dbReference type="InterPro" id="IPR041698">
    <property type="entry name" value="Methyltransf_25"/>
</dbReference>
<evidence type="ECO:0000259" key="2">
    <source>
        <dbReference type="Pfam" id="PF13649"/>
    </source>
</evidence>
<dbReference type="Proteomes" id="UP000229307">
    <property type="component" value="Unassembled WGS sequence"/>
</dbReference>
<name>A0A2M7SC86_9BACT</name>
<protein>
    <recommendedName>
        <fullName evidence="2">Methyltransferase domain-containing protein</fullName>
    </recommendedName>
</protein>
<dbReference type="CDD" id="cd02440">
    <property type="entry name" value="AdoMet_MTases"/>
    <property type="match status" value="1"/>
</dbReference>
<dbReference type="SUPFAM" id="SSF53335">
    <property type="entry name" value="S-adenosyl-L-methionine-dependent methyltransferases"/>
    <property type="match status" value="1"/>
</dbReference>
<dbReference type="InterPro" id="IPR029063">
    <property type="entry name" value="SAM-dependent_MTases_sf"/>
</dbReference>
<dbReference type="AlphaFoldDB" id="A0A2M7SC86"/>
<accession>A0A2M7SC86</accession>